<feature type="transmembrane region" description="Helical" evidence="9">
    <location>
        <begin position="294"/>
        <end position="316"/>
    </location>
</feature>
<feature type="transmembrane region" description="Helical" evidence="9">
    <location>
        <begin position="118"/>
        <end position="137"/>
    </location>
</feature>
<protein>
    <submittedName>
        <fullName evidence="11">NhaP-type Na+/H+ or K+/H+ antiporter</fullName>
    </submittedName>
</protein>
<feature type="transmembrane region" description="Helical" evidence="9">
    <location>
        <begin position="328"/>
        <end position="345"/>
    </location>
</feature>
<dbReference type="PANTHER" id="PTHR32507:SF8">
    <property type="entry name" value="CNH1P"/>
    <property type="match status" value="1"/>
</dbReference>
<accession>A0A7W3LQZ8</accession>
<feature type="transmembrane region" description="Helical" evidence="9">
    <location>
        <begin position="238"/>
        <end position="255"/>
    </location>
</feature>
<feature type="transmembrane region" description="Helical" evidence="9">
    <location>
        <begin position="183"/>
        <end position="204"/>
    </location>
</feature>
<keyword evidence="2" id="KW-0813">Transport</keyword>
<dbReference type="Gene3D" id="1.20.1530.20">
    <property type="match status" value="1"/>
</dbReference>
<dbReference type="GO" id="GO:0015297">
    <property type="term" value="F:antiporter activity"/>
    <property type="evidence" value="ECO:0007669"/>
    <property type="project" value="UniProtKB-KW"/>
</dbReference>
<reference evidence="11 12" key="1">
    <citation type="submission" date="2020-08" db="EMBL/GenBank/DDBJ databases">
        <title>Genomic Encyclopedia of Type Strains, Phase IV (KMG-IV): sequencing the most valuable type-strain genomes for metagenomic binning, comparative biology and taxonomic classification.</title>
        <authorList>
            <person name="Goeker M."/>
        </authorList>
    </citation>
    <scope>NUCLEOTIDE SEQUENCE [LARGE SCALE GENOMIC DNA]</scope>
    <source>
        <strain evidence="11 12">DSM 44197</strain>
    </source>
</reference>
<evidence type="ECO:0000256" key="3">
    <source>
        <dbReference type="ARBA" id="ARBA00022449"/>
    </source>
</evidence>
<keyword evidence="7" id="KW-0406">Ion transport</keyword>
<evidence type="ECO:0000259" key="10">
    <source>
        <dbReference type="Pfam" id="PF00999"/>
    </source>
</evidence>
<keyword evidence="5 9" id="KW-0812">Transmembrane</keyword>
<comment type="subcellular location">
    <subcellularLocation>
        <location evidence="1">Cell membrane</location>
        <topology evidence="1">Multi-pass membrane protein</topology>
    </subcellularLocation>
</comment>
<dbReference type="PANTHER" id="PTHR32507">
    <property type="entry name" value="NA(+)/H(+) ANTIPORTER 1"/>
    <property type="match status" value="1"/>
</dbReference>
<evidence type="ECO:0000256" key="7">
    <source>
        <dbReference type="ARBA" id="ARBA00023065"/>
    </source>
</evidence>
<evidence type="ECO:0000256" key="6">
    <source>
        <dbReference type="ARBA" id="ARBA00022989"/>
    </source>
</evidence>
<sequence length="419" mass="44007">MTTLLTAFAAFLLLAVLISSLANRTILSTAALFLVGGFLLGDGVTGVVSLKPGDSLVGGLAELALFAVLFTDGMHAGWKDLRSAWRLPGRALGWGLPLTLVVTALLAHYVVGLGWIESLLVAAILTPTDPVFAAALVGNDKVPPRLRHLLNVESGVNDGLILPFVVLFLAIAKGSDDLHLGELGTELALGLVIGVAVPWAAIMLERTRLFAIAPKYQPLNAVAIGLLVLALGKATHGNLFLAAFAAGITVATIGEQHRKAFEEFGELVAELLKLAALLVFGALLTPAFLGDVGWTGWLFAILALVVARPVAIWISFLRSGLSMREQGAVMWFGPKGFASVVYGLLVLESGIPAADQIFHLVAVTIVLSILAHSSTDVVVARGFDDERDVPAWHGKARALLRRDGSSPADPPPSVEGDQG</sequence>
<evidence type="ECO:0000256" key="5">
    <source>
        <dbReference type="ARBA" id="ARBA00022692"/>
    </source>
</evidence>
<evidence type="ECO:0000313" key="11">
    <source>
        <dbReference type="EMBL" id="MBA8952670.1"/>
    </source>
</evidence>
<dbReference type="GO" id="GO:1902600">
    <property type="term" value="P:proton transmembrane transport"/>
    <property type="evidence" value="ECO:0007669"/>
    <property type="project" value="InterPro"/>
</dbReference>
<proteinExistence type="predicted"/>
<dbReference type="InterPro" id="IPR038770">
    <property type="entry name" value="Na+/solute_symporter_sf"/>
</dbReference>
<gene>
    <name evidence="11" type="ORF">HNR61_004316</name>
</gene>
<evidence type="ECO:0000256" key="4">
    <source>
        <dbReference type="ARBA" id="ARBA00022475"/>
    </source>
</evidence>
<dbReference type="RefSeq" id="WP_182844927.1">
    <property type="nucleotide sequence ID" value="NZ_BAAALP010000005.1"/>
</dbReference>
<dbReference type="Pfam" id="PF00999">
    <property type="entry name" value="Na_H_Exchanger"/>
    <property type="match status" value="1"/>
</dbReference>
<dbReference type="Proteomes" id="UP000572680">
    <property type="component" value="Unassembled WGS sequence"/>
</dbReference>
<feature type="transmembrane region" description="Helical" evidence="9">
    <location>
        <begin position="91"/>
        <end position="112"/>
    </location>
</feature>
<feature type="transmembrane region" description="Helical" evidence="9">
    <location>
        <begin position="149"/>
        <end position="171"/>
    </location>
</feature>
<feature type="transmembrane region" description="Helical" evidence="9">
    <location>
        <begin position="216"/>
        <end position="232"/>
    </location>
</feature>
<keyword evidence="4" id="KW-1003">Cell membrane</keyword>
<feature type="transmembrane region" description="Helical" evidence="9">
    <location>
        <begin position="357"/>
        <end position="379"/>
    </location>
</feature>
<keyword evidence="12" id="KW-1185">Reference proteome</keyword>
<keyword evidence="3" id="KW-0050">Antiport</keyword>
<feature type="transmembrane region" description="Helical" evidence="9">
    <location>
        <begin position="55"/>
        <end position="71"/>
    </location>
</feature>
<feature type="domain" description="Cation/H+ exchanger transmembrane" evidence="10">
    <location>
        <begin position="14"/>
        <end position="373"/>
    </location>
</feature>
<evidence type="ECO:0000256" key="1">
    <source>
        <dbReference type="ARBA" id="ARBA00004651"/>
    </source>
</evidence>
<evidence type="ECO:0000256" key="9">
    <source>
        <dbReference type="SAM" id="Phobius"/>
    </source>
</evidence>
<dbReference type="EMBL" id="JACJIA010000005">
    <property type="protein sequence ID" value="MBA8952670.1"/>
    <property type="molecule type" value="Genomic_DNA"/>
</dbReference>
<comment type="caution">
    <text evidence="11">The sequence shown here is derived from an EMBL/GenBank/DDBJ whole genome shotgun (WGS) entry which is preliminary data.</text>
</comment>
<evidence type="ECO:0000313" key="12">
    <source>
        <dbReference type="Proteomes" id="UP000572680"/>
    </source>
</evidence>
<feature type="transmembrane region" description="Helical" evidence="9">
    <location>
        <begin position="267"/>
        <end position="288"/>
    </location>
</feature>
<evidence type="ECO:0000256" key="8">
    <source>
        <dbReference type="ARBA" id="ARBA00023136"/>
    </source>
</evidence>
<organism evidence="11 12">
    <name type="scientific">Actinomadura namibiensis</name>
    <dbReference type="NCBI Taxonomy" id="182080"/>
    <lineage>
        <taxon>Bacteria</taxon>
        <taxon>Bacillati</taxon>
        <taxon>Actinomycetota</taxon>
        <taxon>Actinomycetes</taxon>
        <taxon>Streptosporangiales</taxon>
        <taxon>Thermomonosporaceae</taxon>
        <taxon>Actinomadura</taxon>
    </lineage>
</organism>
<name>A0A7W3LQZ8_ACTNM</name>
<keyword evidence="6 9" id="KW-1133">Transmembrane helix</keyword>
<evidence type="ECO:0000256" key="2">
    <source>
        <dbReference type="ARBA" id="ARBA00022448"/>
    </source>
</evidence>
<dbReference type="AlphaFoldDB" id="A0A7W3LQZ8"/>
<dbReference type="GO" id="GO:0005886">
    <property type="term" value="C:plasma membrane"/>
    <property type="evidence" value="ECO:0007669"/>
    <property type="project" value="UniProtKB-SubCell"/>
</dbReference>
<dbReference type="InterPro" id="IPR006153">
    <property type="entry name" value="Cation/H_exchanger_TM"/>
</dbReference>
<keyword evidence="8 9" id="KW-0472">Membrane</keyword>